<protein>
    <recommendedName>
        <fullName evidence="4">Actin-like protein ARP6</fullName>
    </recommendedName>
    <alternativeName>
        <fullName evidence="12">Actin-like protein arp6</fullName>
    </alternativeName>
</protein>
<gene>
    <name evidence="13" type="ORF">FOB60_000732</name>
</gene>
<proteinExistence type="inferred from homology"/>
<dbReference type="SUPFAM" id="SSF53067">
    <property type="entry name" value="Actin-like ATPase domain"/>
    <property type="match status" value="2"/>
</dbReference>
<sequence length="410" mass="46925">MSKQYLVIDNGAYNIKAGFSCENVSKPLKVSNAITRTKDGVIHIGNQFRTHSKDYTGIQIKRPFEQGNLTSWETEKPIWDYTLDQLSKTELDPSNVHLTLTETPFQLPQLSSNTDQIVFEEYEFGEYYRCIPASLVPFGVDESIISSDFTLVIDSGFNATWIVPVIYKKVHWEGVRKFPIGGNLLNGLLREVISFRHYDMSDDSILINTIKESTCFLAKDFNNVLRNKSRYECEFVLPDFKTTTTGFVKTKETKVPADTQLLTLYDERFTIPESFYHPEIVFDTNVATASNSMIQSTPIKNLTDLVVASIMSCPEITRPLLSANVCLSGGTTNLPNFKTRLETELRKELPQKWHVRVHDDYQRVSRDEIPWFGGINLTKDDVLDKISVSKKEYFEHGSNWCQKQFGFKNV</sequence>
<evidence type="ECO:0000256" key="6">
    <source>
        <dbReference type="ARBA" id="ARBA00022853"/>
    </source>
</evidence>
<dbReference type="FunFam" id="3.90.640.10:FF:000040">
    <property type="entry name" value="Actin-like protein ARP6"/>
    <property type="match status" value="1"/>
</dbReference>
<evidence type="ECO:0000256" key="11">
    <source>
        <dbReference type="ARBA" id="ARBA00025222"/>
    </source>
</evidence>
<name>A0A8X7NQW8_CANPA</name>
<evidence type="ECO:0000256" key="3">
    <source>
        <dbReference type="ARBA" id="ARBA00005665"/>
    </source>
</evidence>
<reference evidence="13" key="1">
    <citation type="submission" date="2020-03" db="EMBL/GenBank/DDBJ databases">
        <title>FDA dAtabase for Regulatory Grade micrObial Sequences (FDA-ARGOS): Supporting development and validation of Infectious Disease Dx tests.</title>
        <authorList>
            <person name="Campos J."/>
            <person name="Goldberg B."/>
            <person name="Tallon L."/>
            <person name="Sadzewicz L."/>
            <person name="Vavikolanu K."/>
            <person name="Mehta A."/>
            <person name="Aluvathingal J."/>
            <person name="Nadendla S."/>
            <person name="Nandy P."/>
            <person name="Geyer C."/>
            <person name="Yan Y."/>
            <person name="Sichtig H."/>
        </authorList>
    </citation>
    <scope>NUCLEOTIDE SEQUENCE [LARGE SCALE GENOMIC DNA]</scope>
    <source>
        <strain evidence="13">FDAARGOS_652</strain>
    </source>
</reference>
<dbReference type="Proteomes" id="UP000590412">
    <property type="component" value="Unassembled WGS sequence"/>
</dbReference>
<comment type="similarity">
    <text evidence="3">Belongs to the actin family. ARP6 subfamily.</text>
</comment>
<dbReference type="GO" id="GO:0000812">
    <property type="term" value="C:Swr1 complex"/>
    <property type="evidence" value="ECO:0007669"/>
    <property type="project" value="EnsemblFungi"/>
</dbReference>
<keyword evidence="6" id="KW-0156">Chromatin regulator</keyword>
<dbReference type="AlphaFoldDB" id="A0A8X7NQW8"/>
<dbReference type="GO" id="GO:0006338">
    <property type="term" value="P:chromatin remodeling"/>
    <property type="evidence" value="ECO:0007669"/>
    <property type="project" value="EnsemblFungi"/>
</dbReference>
<evidence type="ECO:0000256" key="9">
    <source>
        <dbReference type="ARBA" id="ARBA00023163"/>
    </source>
</evidence>
<evidence type="ECO:0000256" key="5">
    <source>
        <dbReference type="ARBA" id="ARBA00022490"/>
    </source>
</evidence>
<accession>A0A8X7NQW8</accession>
<evidence type="ECO:0000256" key="4">
    <source>
        <dbReference type="ARBA" id="ARBA00018633"/>
    </source>
</evidence>
<dbReference type="PANTHER" id="PTHR11937">
    <property type="entry name" value="ACTIN"/>
    <property type="match status" value="1"/>
</dbReference>
<comment type="function">
    <text evidence="11">Component of the SWR1 complex which mediates the ATP-dependent exchange of histone H2A for the H2A variant HZT1 leading to transcriptional regulation of selected genes by chromatin remodeling. Involved in chromosome stability.</text>
</comment>
<dbReference type="SMART" id="SM00268">
    <property type="entry name" value="ACTIN"/>
    <property type="match status" value="1"/>
</dbReference>
<comment type="caution">
    <text evidence="13">The sequence shown here is derived from an EMBL/GenBank/DDBJ whole genome shotgun (WGS) entry which is preliminary data.</text>
</comment>
<evidence type="ECO:0000256" key="12">
    <source>
        <dbReference type="ARBA" id="ARBA00073820"/>
    </source>
</evidence>
<dbReference type="Pfam" id="PF00022">
    <property type="entry name" value="Actin"/>
    <property type="match status" value="1"/>
</dbReference>
<evidence type="ECO:0000256" key="7">
    <source>
        <dbReference type="ARBA" id="ARBA00023015"/>
    </source>
</evidence>
<evidence type="ECO:0000256" key="2">
    <source>
        <dbReference type="ARBA" id="ARBA00004496"/>
    </source>
</evidence>
<evidence type="ECO:0000256" key="8">
    <source>
        <dbReference type="ARBA" id="ARBA00023159"/>
    </source>
</evidence>
<evidence type="ECO:0000256" key="1">
    <source>
        <dbReference type="ARBA" id="ARBA00004123"/>
    </source>
</evidence>
<dbReference type="EMBL" id="JABWAB010000001">
    <property type="protein sequence ID" value="KAF6059150.1"/>
    <property type="molecule type" value="Genomic_DNA"/>
</dbReference>
<dbReference type="OrthoDB" id="6220758at2759"/>
<keyword evidence="8" id="KW-0010">Activator</keyword>
<dbReference type="InterPro" id="IPR004000">
    <property type="entry name" value="Actin"/>
</dbReference>
<organism evidence="13 14">
    <name type="scientific">Candida parapsilosis</name>
    <name type="common">Yeast</name>
    <dbReference type="NCBI Taxonomy" id="5480"/>
    <lineage>
        <taxon>Eukaryota</taxon>
        <taxon>Fungi</taxon>
        <taxon>Dikarya</taxon>
        <taxon>Ascomycota</taxon>
        <taxon>Saccharomycotina</taxon>
        <taxon>Pichiomycetes</taxon>
        <taxon>Debaryomycetaceae</taxon>
        <taxon>Candida/Lodderomyces clade</taxon>
        <taxon>Candida</taxon>
    </lineage>
</organism>
<dbReference type="CDD" id="cd10210">
    <property type="entry name" value="ASKHA_NBD_Arp6"/>
    <property type="match status" value="1"/>
</dbReference>
<dbReference type="Gene3D" id="3.30.420.40">
    <property type="match status" value="2"/>
</dbReference>
<dbReference type="InterPro" id="IPR043129">
    <property type="entry name" value="ATPase_NBD"/>
</dbReference>
<evidence type="ECO:0000313" key="14">
    <source>
        <dbReference type="Proteomes" id="UP000590412"/>
    </source>
</evidence>
<evidence type="ECO:0000313" key="13">
    <source>
        <dbReference type="EMBL" id="KAF6059150.1"/>
    </source>
</evidence>
<keyword evidence="9" id="KW-0804">Transcription</keyword>
<dbReference type="Gene3D" id="3.90.640.10">
    <property type="entry name" value="Actin, Chain A, domain 4"/>
    <property type="match status" value="1"/>
</dbReference>
<evidence type="ECO:0000256" key="10">
    <source>
        <dbReference type="ARBA" id="ARBA00023242"/>
    </source>
</evidence>
<keyword evidence="5" id="KW-0963">Cytoplasm</keyword>
<dbReference type="GO" id="GO:0005737">
    <property type="term" value="C:cytoplasm"/>
    <property type="evidence" value="ECO:0007669"/>
    <property type="project" value="UniProtKB-SubCell"/>
</dbReference>
<comment type="subcellular location">
    <subcellularLocation>
        <location evidence="2">Cytoplasm</location>
    </subcellularLocation>
    <subcellularLocation>
        <location evidence="1">Nucleus</location>
    </subcellularLocation>
</comment>
<keyword evidence="7" id="KW-0805">Transcription regulation</keyword>
<keyword evidence="10" id="KW-0539">Nucleus</keyword>